<dbReference type="InterPro" id="IPR001452">
    <property type="entry name" value="SH3_domain"/>
</dbReference>
<reference evidence="4" key="1">
    <citation type="submission" date="2020-08" db="EMBL/GenBank/DDBJ databases">
        <title>Chromosome-level assembly of Southern catfish (Silurus meridionalis) provides insights into visual adaptation to the nocturnal and benthic lifestyles.</title>
        <authorList>
            <person name="Zhang Y."/>
            <person name="Wang D."/>
            <person name="Peng Z."/>
        </authorList>
    </citation>
    <scope>NUCLEOTIDE SEQUENCE</scope>
    <source>
        <strain evidence="4">SWU-2019-XX</strain>
        <tissue evidence="4">Muscle</tissue>
    </source>
</reference>
<evidence type="ECO:0000313" key="4">
    <source>
        <dbReference type="EMBL" id="KAF7698486.1"/>
    </source>
</evidence>
<dbReference type="InterPro" id="IPR036028">
    <property type="entry name" value="SH3-like_dom_sf"/>
</dbReference>
<evidence type="ECO:0000313" key="5">
    <source>
        <dbReference type="Proteomes" id="UP000606274"/>
    </source>
</evidence>
<dbReference type="Proteomes" id="UP000606274">
    <property type="component" value="Unassembled WGS sequence"/>
</dbReference>
<proteinExistence type="predicted"/>
<dbReference type="PROSITE" id="PS50002">
    <property type="entry name" value="SH3"/>
    <property type="match status" value="1"/>
</dbReference>
<evidence type="ECO:0000256" key="2">
    <source>
        <dbReference type="PROSITE-ProRule" id="PRU00192"/>
    </source>
</evidence>
<dbReference type="Pfam" id="PF00018">
    <property type="entry name" value="SH3_1"/>
    <property type="match status" value="1"/>
</dbReference>
<accession>A0A8T0AZV7</accession>
<keyword evidence="1 2" id="KW-0728">SH3 domain</keyword>
<gene>
    <name evidence="4" type="ORF">HF521_004996</name>
</gene>
<evidence type="ECO:0000256" key="1">
    <source>
        <dbReference type="ARBA" id="ARBA00022443"/>
    </source>
</evidence>
<evidence type="ECO:0000259" key="3">
    <source>
        <dbReference type="PROSITE" id="PS50002"/>
    </source>
</evidence>
<feature type="domain" description="SH3" evidence="3">
    <location>
        <begin position="43"/>
        <end position="79"/>
    </location>
</feature>
<comment type="caution">
    <text evidence="4">The sequence shown here is derived from an EMBL/GenBank/DDBJ whole genome shotgun (WGS) entry which is preliminary data.</text>
</comment>
<organism evidence="4 5">
    <name type="scientific">Silurus meridionalis</name>
    <name type="common">Southern catfish</name>
    <name type="synonym">Silurus soldatovi meridionalis</name>
    <dbReference type="NCBI Taxonomy" id="175797"/>
    <lineage>
        <taxon>Eukaryota</taxon>
        <taxon>Metazoa</taxon>
        <taxon>Chordata</taxon>
        <taxon>Craniata</taxon>
        <taxon>Vertebrata</taxon>
        <taxon>Euteleostomi</taxon>
        <taxon>Actinopterygii</taxon>
        <taxon>Neopterygii</taxon>
        <taxon>Teleostei</taxon>
        <taxon>Ostariophysi</taxon>
        <taxon>Siluriformes</taxon>
        <taxon>Siluridae</taxon>
        <taxon>Silurus</taxon>
    </lineage>
</organism>
<keyword evidence="5" id="KW-1185">Reference proteome</keyword>
<protein>
    <recommendedName>
        <fullName evidence="3">SH3 domain-containing protein</fullName>
    </recommendedName>
</protein>
<dbReference type="EMBL" id="JABFDY010000014">
    <property type="protein sequence ID" value="KAF7698486.1"/>
    <property type="molecule type" value="Genomic_DNA"/>
</dbReference>
<name>A0A8T0AZV7_SILME</name>
<dbReference type="AlphaFoldDB" id="A0A8T0AZV7"/>
<sequence length="79" mass="8552">MEGMIFITGSSCRGGGGGGQNTCQYLFSPPGQVYLLVSSLPRSVVMEARGKFEFNATAEDELSFRKGDILKVHKVHSEP</sequence>
<dbReference type="Gene3D" id="2.30.30.40">
    <property type="entry name" value="SH3 Domains"/>
    <property type="match status" value="1"/>
</dbReference>
<dbReference type="SUPFAM" id="SSF50044">
    <property type="entry name" value="SH3-domain"/>
    <property type="match status" value="1"/>
</dbReference>